<feature type="region of interest" description="Disordered" evidence="1">
    <location>
        <begin position="1"/>
        <end position="46"/>
    </location>
</feature>
<accession>A0ABD2ZFZ0</accession>
<feature type="region of interest" description="Disordered" evidence="1">
    <location>
        <begin position="200"/>
        <end position="220"/>
    </location>
</feature>
<organism evidence="2 3">
    <name type="scientific">Cinchona calisaya</name>
    <dbReference type="NCBI Taxonomy" id="153742"/>
    <lineage>
        <taxon>Eukaryota</taxon>
        <taxon>Viridiplantae</taxon>
        <taxon>Streptophyta</taxon>
        <taxon>Embryophyta</taxon>
        <taxon>Tracheophyta</taxon>
        <taxon>Spermatophyta</taxon>
        <taxon>Magnoliopsida</taxon>
        <taxon>eudicotyledons</taxon>
        <taxon>Gunneridae</taxon>
        <taxon>Pentapetalae</taxon>
        <taxon>asterids</taxon>
        <taxon>lamiids</taxon>
        <taxon>Gentianales</taxon>
        <taxon>Rubiaceae</taxon>
        <taxon>Cinchonoideae</taxon>
        <taxon>Cinchoneae</taxon>
        <taxon>Cinchona</taxon>
    </lineage>
</organism>
<gene>
    <name evidence="2" type="ORF">ACH5RR_020340</name>
</gene>
<feature type="compositionally biased region" description="Acidic residues" evidence="1">
    <location>
        <begin position="1"/>
        <end position="18"/>
    </location>
</feature>
<evidence type="ECO:0000313" key="3">
    <source>
        <dbReference type="Proteomes" id="UP001630127"/>
    </source>
</evidence>
<dbReference type="InterPro" id="IPR053234">
    <property type="entry name" value="RPM1_Interactor"/>
</dbReference>
<reference evidence="2 3" key="1">
    <citation type="submission" date="2024-11" db="EMBL/GenBank/DDBJ databases">
        <title>A near-complete genome assembly of Cinchona calisaya.</title>
        <authorList>
            <person name="Lian D.C."/>
            <person name="Zhao X.W."/>
            <person name="Wei L."/>
        </authorList>
    </citation>
    <scope>NUCLEOTIDE SEQUENCE [LARGE SCALE GENOMIC DNA]</scope>
    <source>
        <tissue evidence="2">Nenye</tissue>
    </source>
</reference>
<comment type="caution">
    <text evidence="2">The sequence shown here is derived from an EMBL/GenBank/DDBJ whole genome shotgun (WGS) entry which is preliminary data.</text>
</comment>
<dbReference type="AlphaFoldDB" id="A0ABD2ZFZ0"/>
<dbReference type="PANTHER" id="PTHR33443:SF35">
    <property type="entry name" value="VQ DOMAIN-CONTAINING PROTEIN"/>
    <property type="match status" value="1"/>
</dbReference>
<sequence>MAEEETIVLDISSDEDVGWGDSVAGCGSDGERGGGGGGGGSGDRDDVDWISELLDEVHKETDDADEVVVVGEVIAAKPKVRVSTSSVKCVNKIADADSDDECVVLDGDPDKPVEIENDRREDDSDELLVVSEKGQVACRDYPHARNLCVKFPFSSTPHDRHCDQCHCYVCDSLAPCLQWSTTNSSIDHCHATDKDEFWKAQRKSSKKNDKAPPTAPGVPDTSFYTGLAPVLPSDPLLQNKLLVTQAAQQLSSMPTSNGTPNLVTHGRIQQSGNYMRNKYQPHFVSQQLRSPYSNVIPGDRRHNAGPGGTHFISRVPFKRTGRLGGVLPTNRYCNNSSRISHGYQFPRSHPPVARWLDPSGGVAPVMNAQQDSSRSNVGGMSTSLMSNLPGMTNMVNRTANRAPSQPQIFPQTHESIVDTNTVGPQHQLSSQMYEDFNFPNLVRTQPNWDCPFDNSFPFQPQAASNPNDARISQVPVLSEPLVSSLGNMNNCFESAVPTTQLNADSGFENPLPYRPQVGAQPASLSYLGADTFQQGNRTQGTLHPSSNEFDFSVDSPTSHSNQPLVVEYNQLENSVQINEPAINVDGGSQLPGSTNTSPFDFQYDDPWNFENQSCFVPVLPDFNVFSPEAAPIDAGLLFDI</sequence>
<evidence type="ECO:0000256" key="1">
    <source>
        <dbReference type="SAM" id="MobiDB-lite"/>
    </source>
</evidence>
<dbReference type="EMBL" id="JBJUIK010000009">
    <property type="protein sequence ID" value="KAL3517751.1"/>
    <property type="molecule type" value="Genomic_DNA"/>
</dbReference>
<keyword evidence="3" id="KW-1185">Reference proteome</keyword>
<dbReference type="Proteomes" id="UP001630127">
    <property type="component" value="Unassembled WGS sequence"/>
</dbReference>
<name>A0ABD2ZFZ0_9GENT</name>
<dbReference type="PANTHER" id="PTHR33443">
    <property type="entry name" value="ZGC:112980"/>
    <property type="match status" value="1"/>
</dbReference>
<proteinExistence type="predicted"/>
<protein>
    <submittedName>
        <fullName evidence="2">Uncharacterized protein</fullName>
    </submittedName>
</protein>
<evidence type="ECO:0000313" key="2">
    <source>
        <dbReference type="EMBL" id="KAL3517751.1"/>
    </source>
</evidence>
<feature type="region of interest" description="Disordered" evidence="1">
    <location>
        <begin position="534"/>
        <end position="558"/>
    </location>
</feature>